<gene>
    <name evidence="1" type="ORF">TM448A00620_0019</name>
</gene>
<protein>
    <submittedName>
        <fullName evidence="1">Uncharacterized protein</fullName>
    </submittedName>
</protein>
<proteinExistence type="predicted"/>
<organism evidence="1">
    <name type="scientific">viral metagenome</name>
    <dbReference type="NCBI Taxonomy" id="1070528"/>
    <lineage>
        <taxon>unclassified sequences</taxon>
        <taxon>metagenomes</taxon>
        <taxon>organismal metagenomes</taxon>
    </lineage>
</organism>
<evidence type="ECO:0000313" key="1">
    <source>
        <dbReference type="EMBL" id="QJA47217.1"/>
    </source>
</evidence>
<name>A0A6H1ZIS4_9ZZZZ</name>
<sequence length="122" mass="13606">MGWNRCRDSDTNIDSNKKRLWPFLGNQATGSSGGYTNNVWNFETMVKNKTVTINGNTMGTQFAVDRWPEAGTEKVYLDNTGEGGLLQFGNSDYDLTDHSSSTDSTVTFRKSIGDFDRVAFDI</sequence>
<accession>A0A6H1ZIS4</accession>
<reference evidence="1" key="1">
    <citation type="submission" date="2020-03" db="EMBL/GenBank/DDBJ databases">
        <title>The deep terrestrial virosphere.</title>
        <authorList>
            <person name="Holmfeldt K."/>
            <person name="Nilsson E."/>
            <person name="Simone D."/>
            <person name="Lopez-Fernandez M."/>
            <person name="Wu X."/>
            <person name="de Brujin I."/>
            <person name="Lundin D."/>
            <person name="Andersson A."/>
            <person name="Bertilsson S."/>
            <person name="Dopson M."/>
        </authorList>
    </citation>
    <scope>NUCLEOTIDE SEQUENCE</scope>
    <source>
        <strain evidence="1">TM448A00620</strain>
    </source>
</reference>
<dbReference type="EMBL" id="MT144035">
    <property type="protein sequence ID" value="QJA47217.1"/>
    <property type="molecule type" value="Genomic_DNA"/>
</dbReference>
<dbReference type="AlphaFoldDB" id="A0A6H1ZIS4"/>